<reference evidence="2 3" key="1">
    <citation type="submission" date="2021-03" db="EMBL/GenBank/DDBJ databases">
        <title>Sequencing the genomes of 1000 actinobacteria strains.</title>
        <authorList>
            <person name="Klenk H.-P."/>
        </authorList>
    </citation>
    <scope>NUCLEOTIDE SEQUENCE [LARGE SCALE GENOMIC DNA]</scope>
    <source>
        <strain evidence="2 3">DSM 12936</strain>
    </source>
</reference>
<keyword evidence="3" id="KW-1185">Reference proteome</keyword>
<evidence type="ECO:0000313" key="3">
    <source>
        <dbReference type="Proteomes" id="UP000758168"/>
    </source>
</evidence>
<comment type="caution">
    <text evidence="2">The sequence shown here is derived from an EMBL/GenBank/DDBJ whole genome shotgun (WGS) entry which is preliminary data.</text>
</comment>
<name>A0ABS4Z244_9ACTN</name>
<evidence type="ECO:0000313" key="2">
    <source>
        <dbReference type="EMBL" id="MBP2415113.1"/>
    </source>
</evidence>
<dbReference type="InterPro" id="IPR019533">
    <property type="entry name" value="Peptidase_S26"/>
</dbReference>
<organism evidence="2 3">
    <name type="scientific">Microlunatus capsulatus</name>
    <dbReference type="NCBI Taxonomy" id="99117"/>
    <lineage>
        <taxon>Bacteria</taxon>
        <taxon>Bacillati</taxon>
        <taxon>Actinomycetota</taxon>
        <taxon>Actinomycetes</taxon>
        <taxon>Propionibacteriales</taxon>
        <taxon>Propionibacteriaceae</taxon>
        <taxon>Microlunatus</taxon>
    </lineage>
</organism>
<keyword evidence="1" id="KW-0472">Membrane</keyword>
<protein>
    <submittedName>
        <fullName evidence="2">Signal peptidase I</fullName>
    </submittedName>
</protein>
<feature type="transmembrane region" description="Helical" evidence="1">
    <location>
        <begin position="167"/>
        <end position="188"/>
    </location>
</feature>
<keyword evidence="1" id="KW-0812">Transmembrane</keyword>
<gene>
    <name evidence="2" type="ORF">JOF54_000035</name>
</gene>
<accession>A0ABS4Z244</accession>
<evidence type="ECO:0000256" key="1">
    <source>
        <dbReference type="SAM" id="Phobius"/>
    </source>
</evidence>
<keyword evidence="1" id="KW-1133">Transmembrane helix</keyword>
<feature type="transmembrane region" description="Helical" evidence="1">
    <location>
        <begin position="255"/>
        <end position="277"/>
    </location>
</feature>
<dbReference type="CDD" id="cd06530">
    <property type="entry name" value="S26_SPase_I"/>
    <property type="match status" value="1"/>
</dbReference>
<feature type="transmembrane region" description="Helical" evidence="1">
    <location>
        <begin position="137"/>
        <end position="160"/>
    </location>
</feature>
<sequence length="290" mass="29806">MALAAPAVPLRRPGGLLSAAVVAALLACLLLVVSGAAWRVSGGRWAVIETPSMGTAAPVGTLILTRPAPLALLEVGDVVTYRPPNLPGSLVTHRVVAVLADGNLQVQGDVNGAVDPFPVTQDSLVGEVVGHYRGLGWLVRALPTLLLGVVVLVVGSGWYVPLRWRSSVRVLGSCVLVAVTSLIIRPFVHPVLVAVVTTPDGPRATVASGGLLPTRITGTAGDYVDLHAGEVGSVLVASDRPGGALLVSGSPELHGWWLVGMVVVCLLPLLWTLAVGLSPDPGRPAGRTTR</sequence>
<dbReference type="Proteomes" id="UP000758168">
    <property type="component" value="Unassembled WGS sequence"/>
</dbReference>
<dbReference type="RefSeq" id="WP_210051855.1">
    <property type="nucleotide sequence ID" value="NZ_BAAAMH010000016.1"/>
</dbReference>
<proteinExistence type="predicted"/>
<dbReference type="EMBL" id="JAGIOB010000001">
    <property type="protein sequence ID" value="MBP2415113.1"/>
    <property type="molecule type" value="Genomic_DNA"/>
</dbReference>